<keyword evidence="8 11" id="KW-0472">Membrane</keyword>
<feature type="repeat" description="ARM" evidence="9">
    <location>
        <begin position="118"/>
        <end position="155"/>
    </location>
</feature>
<dbReference type="InterPro" id="IPR051303">
    <property type="entry name" value="Armcx_regulator"/>
</dbReference>
<feature type="compositionally biased region" description="Basic and acidic residues" evidence="10">
    <location>
        <begin position="52"/>
        <end position="66"/>
    </location>
</feature>
<evidence type="ECO:0000256" key="10">
    <source>
        <dbReference type="SAM" id="MobiDB-lite"/>
    </source>
</evidence>
<proteinExistence type="inferred from homology"/>
<evidence type="ECO:0000256" key="8">
    <source>
        <dbReference type="ARBA" id="ARBA00023136"/>
    </source>
</evidence>
<comment type="subcellular location">
    <subcellularLocation>
        <location evidence="1">Membrane</location>
        <topology evidence="1">Single-pass membrane protein</topology>
    </subcellularLocation>
    <subcellularLocation>
        <location evidence="2">Mitochondrion membrane</location>
    </subcellularLocation>
</comment>
<evidence type="ECO:0000256" key="7">
    <source>
        <dbReference type="ARBA" id="ARBA00023128"/>
    </source>
</evidence>
<sequence>MAAPMSFFPRIIIGATTFTVVVAGALYLYYRSRYIFKRKPSDTVSASTSEQHLAKEEREQQKDKSRALGSPNTEREISVVSLIKLLDTNDESQLCKVLTTIANKAAFTEGQNAVWFAGGLPVIIRLLGRDSDRVRTCTASCIANLSLNSHNQPVLKACIPTLLSLSTDPLHTKGLRLASIQALVNLSVSGRCGEYFSQPSALQSLFELLGDGSSSLGQQALRVLVNLSADETVVPALLSFEVPTDFASLLASHHPPESLLRTLSFLVNLRRAILATPVRTTSESASQDFSSLFTGGTRALRVAVETLMHHGNADVEQQARRLLVMLSGP</sequence>
<dbReference type="GO" id="GO:0031966">
    <property type="term" value="C:mitochondrial membrane"/>
    <property type="evidence" value="ECO:0007669"/>
    <property type="project" value="UniProtKB-SubCell"/>
</dbReference>
<feature type="domain" description="Armadillo repeat-containing" evidence="12">
    <location>
        <begin position="82"/>
        <end position="276"/>
    </location>
</feature>
<comment type="similarity">
    <text evidence="3">Belongs to the eutherian X-chromosome-specific Armcx family.</text>
</comment>
<dbReference type="PROSITE" id="PS50176">
    <property type="entry name" value="ARM_REPEAT"/>
    <property type="match status" value="1"/>
</dbReference>
<evidence type="ECO:0000256" key="3">
    <source>
        <dbReference type="ARBA" id="ARBA00010553"/>
    </source>
</evidence>
<dbReference type="Gene3D" id="1.25.10.10">
    <property type="entry name" value="Leucine-rich Repeat Variant"/>
    <property type="match status" value="1"/>
</dbReference>
<dbReference type="GeneID" id="119738741"/>
<evidence type="ECO:0000256" key="5">
    <source>
        <dbReference type="ARBA" id="ARBA00022968"/>
    </source>
</evidence>
<organism evidence="13 14">
    <name type="scientific">Patiria miniata</name>
    <name type="common">Bat star</name>
    <name type="synonym">Asterina miniata</name>
    <dbReference type="NCBI Taxonomy" id="46514"/>
    <lineage>
        <taxon>Eukaryota</taxon>
        <taxon>Metazoa</taxon>
        <taxon>Echinodermata</taxon>
        <taxon>Eleutherozoa</taxon>
        <taxon>Asterozoa</taxon>
        <taxon>Asteroidea</taxon>
        <taxon>Valvatacea</taxon>
        <taxon>Valvatida</taxon>
        <taxon>Asterinidae</taxon>
        <taxon>Patiria</taxon>
    </lineage>
</organism>
<dbReference type="RefSeq" id="XP_038069602.1">
    <property type="nucleotide sequence ID" value="XM_038213674.1"/>
</dbReference>
<dbReference type="EnsemblMetazoa" id="XM_038213674.1">
    <property type="protein sequence ID" value="XP_038069602.1"/>
    <property type="gene ID" value="LOC119738741"/>
</dbReference>
<feature type="transmembrane region" description="Helical" evidence="11">
    <location>
        <begin position="12"/>
        <end position="30"/>
    </location>
</feature>
<evidence type="ECO:0000256" key="2">
    <source>
        <dbReference type="ARBA" id="ARBA00004325"/>
    </source>
</evidence>
<evidence type="ECO:0000256" key="1">
    <source>
        <dbReference type="ARBA" id="ARBA00004167"/>
    </source>
</evidence>
<name>A0A914B0T4_PATMI</name>
<evidence type="ECO:0000256" key="4">
    <source>
        <dbReference type="ARBA" id="ARBA00022692"/>
    </source>
</evidence>
<reference evidence="13" key="1">
    <citation type="submission" date="2022-11" db="UniProtKB">
        <authorList>
            <consortium name="EnsemblMetazoa"/>
        </authorList>
    </citation>
    <scope>IDENTIFICATION</scope>
</reference>
<feature type="region of interest" description="Disordered" evidence="10">
    <location>
        <begin position="46"/>
        <end position="72"/>
    </location>
</feature>
<evidence type="ECO:0000256" key="11">
    <source>
        <dbReference type="SAM" id="Phobius"/>
    </source>
</evidence>
<keyword evidence="5" id="KW-0735">Signal-anchor</keyword>
<evidence type="ECO:0000313" key="13">
    <source>
        <dbReference type="EnsemblMetazoa" id="XP_038069602.1"/>
    </source>
</evidence>
<accession>A0A914B0T4</accession>
<dbReference type="InterPro" id="IPR011989">
    <property type="entry name" value="ARM-like"/>
</dbReference>
<keyword evidence="4 11" id="KW-0812">Transmembrane</keyword>
<dbReference type="Proteomes" id="UP000887568">
    <property type="component" value="Unplaced"/>
</dbReference>
<evidence type="ECO:0000256" key="9">
    <source>
        <dbReference type="PROSITE-ProRule" id="PRU00259"/>
    </source>
</evidence>
<dbReference type="AlphaFoldDB" id="A0A914B0T4"/>
<dbReference type="OMA" id="GACCCIY"/>
<evidence type="ECO:0000313" key="14">
    <source>
        <dbReference type="Proteomes" id="UP000887568"/>
    </source>
</evidence>
<evidence type="ECO:0000256" key="6">
    <source>
        <dbReference type="ARBA" id="ARBA00022989"/>
    </source>
</evidence>
<dbReference type="SUPFAM" id="SSF48371">
    <property type="entry name" value="ARM repeat"/>
    <property type="match status" value="1"/>
</dbReference>
<dbReference type="Pfam" id="PF04826">
    <property type="entry name" value="Arm_2"/>
    <property type="match status" value="1"/>
</dbReference>
<evidence type="ECO:0000259" key="12">
    <source>
        <dbReference type="Pfam" id="PF04826"/>
    </source>
</evidence>
<dbReference type="InterPro" id="IPR006911">
    <property type="entry name" value="ARM-rpt_dom"/>
</dbReference>
<keyword evidence="7" id="KW-0496">Mitochondrion</keyword>
<dbReference type="PANTHER" id="PTHR15712:SF23">
    <property type="entry name" value="ARMADILLO REPEAT CONTAINING 10"/>
    <property type="match status" value="1"/>
</dbReference>
<keyword evidence="6 11" id="KW-1133">Transmembrane helix</keyword>
<keyword evidence="14" id="KW-1185">Reference proteome</keyword>
<dbReference type="InterPro" id="IPR016024">
    <property type="entry name" value="ARM-type_fold"/>
</dbReference>
<protein>
    <recommendedName>
        <fullName evidence="12">Armadillo repeat-containing domain-containing protein</fullName>
    </recommendedName>
</protein>
<dbReference type="OrthoDB" id="10017790at2759"/>
<dbReference type="PANTHER" id="PTHR15712">
    <property type="entry name" value="ARMADILLO REPEAT CONTAINING PROTEIN"/>
    <property type="match status" value="1"/>
</dbReference>
<dbReference type="InterPro" id="IPR000225">
    <property type="entry name" value="Armadillo"/>
</dbReference>